<dbReference type="Gene3D" id="3.30.470.20">
    <property type="entry name" value="ATP-grasp fold, B domain"/>
    <property type="match status" value="1"/>
</dbReference>
<reference evidence="1 2" key="1">
    <citation type="journal article" date="2019" name="Emerg. Microbes Infect.">
        <title>Comprehensive subspecies identification of 175 nontuberculous mycobacteria species based on 7547 genomic profiles.</title>
        <authorList>
            <person name="Matsumoto Y."/>
            <person name="Kinjo T."/>
            <person name="Motooka D."/>
            <person name="Nabeya D."/>
            <person name="Jung N."/>
            <person name="Uechi K."/>
            <person name="Horii T."/>
            <person name="Iida T."/>
            <person name="Fujita J."/>
            <person name="Nakamura S."/>
        </authorList>
    </citation>
    <scope>NUCLEOTIDE SEQUENCE [LARGE SCALE GENOMIC DNA]</scope>
    <source>
        <strain evidence="1 2">JCM 18538</strain>
    </source>
</reference>
<evidence type="ECO:0008006" key="3">
    <source>
        <dbReference type="Google" id="ProtNLM"/>
    </source>
</evidence>
<dbReference type="InterPro" id="IPR029465">
    <property type="entry name" value="ATPgrasp_TupA"/>
</dbReference>
<dbReference type="KEGG" id="marz:MARA_41120"/>
<proteinExistence type="predicted"/>
<gene>
    <name evidence="1" type="ORF">MARA_41120</name>
</gene>
<dbReference type="AlphaFoldDB" id="A0A7I7S156"/>
<dbReference type="Pfam" id="PF14305">
    <property type="entry name" value="ATPgrasp_TupA"/>
    <property type="match status" value="1"/>
</dbReference>
<organism evidence="1 2">
    <name type="scientific">Mycolicibacterium arabiense</name>
    <dbReference type="NCBI Taxonomy" id="1286181"/>
    <lineage>
        <taxon>Bacteria</taxon>
        <taxon>Bacillati</taxon>
        <taxon>Actinomycetota</taxon>
        <taxon>Actinomycetes</taxon>
        <taxon>Mycobacteriales</taxon>
        <taxon>Mycobacteriaceae</taxon>
        <taxon>Mycolicibacterium</taxon>
    </lineage>
</organism>
<protein>
    <recommendedName>
        <fullName evidence="3">Glycosyl transferase</fullName>
    </recommendedName>
</protein>
<sequence length="318" mass="36101">MPDPLPFRPDVMEPTPSRSLTRVTSVRWRERSQLVRALRLWRTRKPTTFGDKVRYKMLRDRRALVVTFADKAAVREHVAAAVGDHYLPRAYAVVADPEALRGIDLPESYVVKPIHGSGAAIVVSPAADRGARLPSEPNSWVYCHVHPEHAPREDVIAIAAGWVRQLYGQGPNREWVYGRVPRQVIVEELLAGADGAIPDDYKFFVYHGKCHFVQVDSGRFARRTQDFFTADWEHLPLTGGLPWARPEPRRPARLHEMVDVAERLGVDTDFVRVDLYDVDGRIVFGELTSFPAGGDSPFDPESFNADFGRPWTVPRRYR</sequence>
<accession>A0A7I7S156</accession>
<evidence type="ECO:0000313" key="2">
    <source>
        <dbReference type="Proteomes" id="UP000467428"/>
    </source>
</evidence>
<name>A0A7I7S156_9MYCO</name>
<keyword evidence="2" id="KW-1185">Reference proteome</keyword>
<dbReference type="Proteomes" id="UP000467428">
    <property type="component" value="Chromosome"/>
</dbReference>
<dbReference type="EMBL" id="AP022593">
    <property type="protein sequence ID" value="BBY50644.1"/>
    <property type="molecule type" value="Genomic_DNA"/>
</dbReference>
<evidence type="ECO:0000313" key="1">
    <source>
        <dbReference type="EMBL" id="BBY50644.1"/>
    </source>
</evidence>
<geneLocation type="plasmid" evidence="2">
    <name>pjcm18538 dna</name>
</geneLocation>